<accession>A0A8A4TP19</accession>
<evidence type="ECO:0000256" key="2">
    <source>
        <dbReference type="ARBA" id="ARBA00009477"/>
    </source>
</evidence>
<keyword evidence="4" id="KW-0732">Signal</keyword>
<evidence type="ECO:0000259" key="7">
    <source>
        <dbReference type="Pfam" id="PF25944"/>
    </source>
</evidence>
<feature type="domain" description="Multidrug resistance protein MdtA-like alpha-helical hairpin" evidence="5">
    <location>
        <begin position="106"/>
        <end position="175"/>
    </location>
</feature>
<dbReference type="Pfam" id="PF25917">
    <property type="entry name" value="BSH_RND"/>
    <property type="match status" value="1"/>
</dbReference>
<evidence type="ECO:0000256" key="3">
    <source>
        <dbReference type="SAM" id="MobiDB-lite"/>
    </source>
</evidence>
<dbReference type="InterPro" id="IPR006143">
    <property type="entry name" value="RND_pump_MFP"/>
</dbReference>
<dbReference type="Gene3D" id="2.40.50.100">
    <property type="match status" value="1"/>
</dbReference>
<dbReference type="GO" id="GO:0022857">
    <property type="term" value="F:transmembrane transporter activity"/>
    <property type="evidence" value="ECO:0007669"/>
    <property type="project" value="InterPro"/>
</dbReference>
<dbReference type="AlphaFoldDB" id="A0A8A4TP19"/>
<reference evidence="9" key="1">
    <citation type="submission" date="2021-03" db="EMBL/GenBank/DDBJ databases">
        <title>Acanthopleuribacteraceae sp. M133.</title>
        <authorList>
            <person name="Wang G."/>
        </authorList>
    </citation>
    <scope>NUCLEOTIDE SEQUENCE</scope>
    <source>
        <strain evidence="9">M133</strain>
    </source>
</reference>
<evidence type="ECO:0000259" key="8">
    <source>
        <dbReference type="Pfam" id="PF25967"/>
    </source>
</evidence>
<feature type="region of interest" description="Disordered" evidence="3">
    <location>
        <begin position="364"/>
        <end position="391"/>
    </location>
</feature>
<dbReference type="Gene3D" id="2.40.30.170">
    <property type="match status" value="1"/>
</dbReference>
<protein>
    <submittedName>
        <fullName evidence="9">Efflux RND transporter periplasmic adaptor subunit</fullName>
    </submittedName>
</protein>
<dbReference type="RefSeq" id="WP_237380506.1">
    <property type="nucleotide sequence ID" value="NZ_CP071793.1"/>
</dbReference>
<feature type="chain" id="PRO_5035228360" evidence="4">
    <location>
        <begin position="32"/>
        <end position="391"/>
    </location>
</feature>
<evidence type="ECO:0000256" key="4">
    <source>
        <dbReference type="SAM" id="SignalP"/>
    </source>
</evidence>
<proteinExistence type="inferred from homology"/>
<feature type="domain" description="Multidrug resistance protein MdtA-like barrel-sandwich hybrid" evidence="6">
    <location>
        <begin position="66"/>
        <end position="207"/>
    </location>
</feature>
<dbReference type="PANTHER" id="PTHR30158:SF10">
    <property type="entry name" value="CATION EFFLUX PUMP"/>
    <property type="match status" value="1"/>
</dbReference>
<evidence type="ECO:0000313" key="9">
    <source>
        <dbReference type="EMBL" id="QTD50641.1"/>
    </source>
</evidence>
<keyword evidence="10" id="KW-1185">Reference proteome</keyword>
<dbReference type="Proteomes" id="UP000663929">
    <property type="component" value="Chromosome"/>
</dbReference>
<dbReference type="InterPro" id="IPR058626">
    <property type="entry name" value="MdtA-like_b-barrel"/>
</dbReference>
<dbReference type="Gene3D" id="2.40.420.20">
    <property type="match status" value="1"/>
</dbReference>
<feature type="compositionally biased region" description="Polar residues" evidence="3">
    <location>
        <begin position="371"/>
        <end position="391"/>
    </location>
</feature>
<comment type="subcellular location">
    <subcellularLocation>
        <location evidence="1">Cell envelope</location>
    </subcellularLocation>
</comment>
<dbReference type="GO" id="GO:0046677">
    <property type="term" value="P:response to antibiotic"/>
    <property type="evidence" value="ECO:0007669"/>
    <property type="project" value="TreeGrafter"/>
</dbReference>
<dbReference type="SUPFAM" id="SSF111369">
    <property type="entry name" value="HlyD-like secretion proteins"/>
    <property type="match status" value="1"/>
</dbReference>
<dbReference type="EMBL" id="CP071793">
    <property type="protein sequence ID" value="QTD50641.1"/>
    <property type="molecule type" value="Genomic_DNA"/>
</dbReference>
<name>A0A8A4TP19_SULCO</name>
<dbReference type="Pfam" id="PF25876">
    <property type="entry name" value="HH_MFP_RND"/>
    <property type="match status" value="1"/>
</dbReference>
<feature type="signal peptide" evidence="4">
    <location>
        <begin position="1"/>
        <end position="31"/>
    </location>
</feature>
<dbReference type="Pfam" id="PF25967">
    <property type="entry name" value="RND-MFP_C"/>
    <property type="match status" value="1"/>
</dbReference>
<dbReference type="GO" id="GO:0005886">
    <property type="term" value="C:plasma membrane"/>
    <property type="evidence" value="ECO:0007669"/>
    <property type="project" value="TreeGrafter"/>
</dbReference>
<dbReference type="NCBIfam" id="TIGR01730">
    <property type="entry name" value="RND_mfp"/>
    <property type="match status" value="1"/>
</dbReference>
<comment type="similarity">
    <text evidence="2">Belongs to the membrane fusion protein (MFP) (TC 8.A.1) family.</text>
</comment>
<feature type="domain" description="Multidrug resistance protein MdtA-like beta-barrel" evidence="7">
    <location>
        <begin position="212"/>
        <end position="299"/>
    </location>
</feature>
<dbReference type="FunFam" id="2.40.420.20:FF:000001">
    <property type="entry name" value="Efflux RND transporter periplasmic adaptor subunit"/>
    <property type="match status" value="1"/>
</dbReference>
<dbReference type="InterPro" id="IPR058625">
    <property type="entry name" value="MdtA-like_BSH"/>
</dbReference>
<sequence length="391" mass="41877">MKRLFERPRALFPILAAVTALLVGCAGEAPATPAAPPPPAVTVQKPHQKTITHYKHFTGMTEALESVTVRARVEGIVERKHFVPGSLVRKGDLLYSLDAEPFEARLDEAKATLAIRKAELDLAEATGRRRREAFKDKAVSEVAVIEADADIAIARAAVVSAEAALKRATLDLSYTRITAPIDGRIGRTLVDPGNLVGAGERTALTTIVGADPLYVYFTINERDLLEMERFNTEAGGEGQGTPVELGLAGGSDYPFEGSIHFVDTRVDPETGTLRIRAIFANPDHRLLPGLFARVRVPVGAPTAALLVPETAVNRDQQGDFLLVLGEDDLVRYRPVATGPLVDDLRVISGGIEAGDRVIVNGLQKARPGTPVTPTEKPSQMANAAENSQPPA</sequence>
<dbReference type="PROSITE" id="PS51257">
    <property type="entry name" value="PROKAR_LIPOPROTEIN"/>
    <property type="match status" value="1"/>
</dbReference>
<evidence type="ECO:0000313" key="10">
    <source>
        <dbReference type="Proteomes" id="UP000663929"/>
    </source>
</evidence>
<evidence type="ECO:0000256" key="1">
    <source>
        <dbReference type="ARBA" id="ARBA00004196"/>
    </source>
</evidence>
<evidence type="ECO:0000259" key="6">
    <source>
        <dbReference type="Pfam" id="PF25917"/>
    </source>
</evidence>
<dbReference type="GO" id="GO:0030313">
    <property type="term" value="C:cell envelope"/>
    <property type="evidence" value="ECO:0007669"/>
    <property type="project" value="UniProtKB-SubCell"/>
</dbReference>
<gene>
    <name evidence="9" type="ORF">J3U87_34075</name>
</gene>
<dbReference type="Pfam" id="PF25944">
    <property type="entry name" value="Beta-barrel_RND"/>
    <property type="match status" value="1"/>
</dbReference>
<dbReference type="KEGG" id="scor:J3U87_34075"/>
<dbReference type="PANTHER" id="PTHR30158">
    <property type="entry name" value="ACRA/E-RELATED COMPONENT OF DRUG EFFLUX TRANSPORTER"/>
    <property type="match status" value="1"/>
</dbReference>
<dbReference type="InterPro" id="IPR058627">
    <property type="entry name" value="MdtA-like_C"/>
</dbReference>
<feature type="domain" description="Multidrug resistance protein MdtA-like C-terminal permuted SH3" evidence="8">
    <location>
        <begin position="304"/>
        <end position="364"/>
    </location>
</feature>
<dbReference type="InterPro" id="IPR058624">
    <property type="entry name" value="MdtA-like_HH"/>
</dbReference>
<dbReference type="Gene3D" id="1.10.287.470">
    <property type="entry name" value="Helix hairpin bin"/>
    <property type="match status" value="1"/>
</dbReference>
<evidence type="ECO:0000259" key="5">
    <source>
        <dbReference type="Pfam" id="PF25876"/>
    </source>
</evidence>
<organism evidence="9 10">
    <name type="scientific">Sulfidibacter corallicola</name>
    <dbReference type="NCBI Taxonomy" id="2818388"/>
    <lineage>
        <taxon>Bacteria</taxon>
        <taxon>Pseudomonadati</taxon>
        <taxon>Acidobacteriota</taxon>
        <taxon>Holophagae</taxon>
        <taxon>Acanthopleuribacterales</taxon>
        <taxon>Acanthopleuribacteraceae</taxon>
        <taxon>Sulfidibacter</taxon>
    </lineage>
</organism>